<dbReference type="InterPro" id="IPR039631">
    <property type="entry name" value="LRRC42"/>
</dbReference>
<feature type="region of interest" description="Disordered" evidence="3">
    <location>
        <begin position="340"/>
        <end position="369"/>
    </location>
</feature>
<keyword evidence="2" id="KW-0677">Repeat</keyword>
<dbReference type="SUPFAM" id="SSF52047">
    <property type="entry name" value="RNI-like"/>
    <property type="match status" value="1"/>
</dbReference>
<evidence type="ECO:0000313" key="4">
    <source>
        <dbReference type="Proteomes" id="UP001165740"/>
    </source>
</evidence>
<reference evidence="5" key="1">
    <citation type="submission" date="2025-08" db="UniProtKB">
        <authorList>
            <consortium name="RefSeq"/>
        </authorList>
    </citation>
    <scope>IDENTIFICATION</scope>
</reference>
<dbReference type="RefSeq" id="XP_055886884.1">
    <property type="nucleotide sequence ID" value="XM_056030909.1"/>
</dbReference>
<keyword evidence="4" id="KW-1185">Reference proteome</keyword>
<evidence type="ECO:0000256" key="1">
    <source>
        <dbReference type="ARBA" id="ARBA00022614"/>
    </source>
</evidence>
<dbReference type="PANTHER" id="PTHR31994">
    <property type="entry name" value="LEUCINE-RICH REPEAT-CONTAINING PROTEIN 42"/>
    <property type="match status" value="1"/>
</dbReference>
<dbReference type="Gene3D" id="3.80.10.10">
    <property type="entry name" value="Ribonuclease Inhibitor"/>
    <property type="match status" value="1"/>
</dbReference>
<organism evidence="4 5">
    <name type="scientific">Biomphalaria glabrata</name>
    <name type="common">Bloodfluke planorb</name>
    <name type="synonym">Freshwater snail</name>
    <dbReference type="NCBI Taxonomy" id="6526"/>
    <lineage>
        <taxon>Eukaryota</taxon>
        <taxon>Metazoa</taxon>
        <taxon>Spiralia</taxon>
        <taxon>Lophotrochozoa</taxon>
        <taxon>Mollusca</taxon>
        <taxon>Gastropoda</taxon>
        <taxon>Heterobranchia</taxon>
        <taxon>Euthyneura</taxon>
        <taxon>Panpulmonata</taxon>
        <taxon>Hygrophila</taxon>
        <taxon>Lymnaeoidea</taxon>
        <taxon>Planorbidae</taxon>
        <taxon>Biomphalaria</taxon>
    </lineage>
</organism>
<dbReference type="InterPro" id="IPR032675">
    <property type="entry name" value="LRR_dom_sf"/>
</dbReference>
<dbReference type="AlphaFoldDB" id="A0A9W3AI72"/>
<evidence type="ECO:0000256" key="3">
    <source>
        <dbReference type="SAM" id="MobiDB-lite"/>
    </source>
</evidence>
<name>A0A9W3AI72_BIOGL</name>
<evidence type="ECO:0000313" key="5">
    <source>
        <dbReference type="RefSeq" id="XP_055886884.1"/>
    </source>
</evidence>
<evidence type="ECO:0000256" key="2">
    <source>
        <dbReference type="ARBA" id="ARBA00022737"/>
    </source>
</evidence>
<dbReference type="Proteomes" id="UP001165740">
    <property type="component" value="Chromosome 5"/>
</dbReference>
<dbReference type="GeneID" id="106068776"/>
<dbReference type="PANTHER" id="PTHR31994:SF3">
    <property type="entry name" value="LEUCINE-RICH REPEAT-CONTAINING PROTEIN 42"/>
    <property type="match status" value="1"/>
</dbReference>
<keyword evidence="1" id="KW-0433">Leucine-rich repeat</keyword>
<proteinExistence type="predicted"/>
<sequence>MEELPSLFHLTLKFIGSHLTLVDSLVGFPESIGQQIFHCSSKQEQFSQLGKDLQCRRKLKIFFEAYSSEGILDGLSLHGNPLFLNDVIDDCLWLFDGLVDLDLSFCNLGDNHDALLLLTSRSRLQSLSLCSNYLTDEGIRKLTIQNRMFKQKSSLVYLDLSDNKVSDKCVSHLTCLENLKVVNIFNTGISLKTINTVWSLWDSVNPCSCIQSLMKFTTSGWACDVINIWKSQYEIIRDKNVVDVAKLNVSDAVTCGFYKRKKINNRASTPRSSDVEFHFMVHNTFTCPHRQQKPETSAISTASLHFLPRSKALKSASVHAERVCSDLDIDSLLLQYSQSPPKKKDSLLQYSQSPPKKKDSLLKYSHSPPKKKDSLLFQYLKSPPKKKDSLLLQYSKLPLKKKDSLLLQFSKLPLKKKDSLLKYSHSPPKKKDSLLLQYSKSPPKKKDSLLLQYSKSPPKKKQKLSLSLNILDSYIS</sequence>
<gene>
    <name evidence="5" type="primary">LOC106068776</name>
</gene>
<accession>A0A9W3AI72</accession>
<dbReference type="OrthoDB" id="120976at2759"/>
<protein>
    <submittedName>
        <fullName evidence="5">Uncharacterized protein LOC106068776</fullName>
    </submittedName>
</protein>
<feature type="region of interest" description="Disordered" evidence="3">
    <location>
        <begin position="421"/>
        <end position="458"/>
    </location>
</feature>